<dbReference type="AlphaFoldDB" id="A0A9N9VQ26"/>
<accession>A0A9N9VQ26</accession>
<proteinExistence type="predicted"/>
<dbReference type="Proteomes" id="UP000696573">
    <property type="component" value="Unassembled WGS sequence"/>
</dbReference>
<gene>
    <name evidence="1" type="ORF">CRHIZ90672A_00001687</name>
</gene>
<evidence type="ECO:0000313" key="2">
    <source>
        <dbReference type="Proteomes" id="UP000696573"/>
    </source>
</evidence>
<name>A0A9N9VQ26_9HYPO</name>
<sequence>MEPSSATPSLQDLPAETLNQIASYLTSHQPSLYAFSLASRACHCIASPFIFHQLNITVSSPTSLKRDVDGIVCALSRTESARHVNCLSFKGSLCFNGGEYAESRKEAAYSRDAIDSVTRWFKATGTSEILTQEEPIPSGAYVIYDEPVIQKASEEDMAWAPAVGLIKLLPCLARLLYDCQNQFPPSLLDALHEHQPHCKLYHMTFRLRTLFWDTPNPYEMALATSPCLYGVKLACTDRDTDGDDDFNQAAMMDLVSGLSPNLREVTIVNFRAYMPSRFSRQPEPWHGLPGFIPGSSIGSLTSLSLIGSVRNLLSGDLQSWAKSTDFRCLHHLALGGGFGAESVGIPGDVMEWISRTCSFPQLKTLIARLDRDNFDDQKPDYSRQAVEFFRAIKPLDELSVSGPLDPDILDAILSGPGQTVKKLDLRPYESPFQVDNRWFRRDIPMIFTKQHILQIRAQCPGLEELAIPVKRTKSDAIEADIYRTFSKFNSLRSLFLTLDCSNWRVVRDPTYQPAFDEEDDKPCEVLGEWLKEGHARETFMNCAVDERLARSIWEIVCQDKVGRKLESLKIWTKGGGEFGNTTSGGNMPDIIANLSRSWLIELVPRHDENMISVRELGLKAREARDKEGRERDERRDVYLPEQGIEPTSRDCHPMRAFRRVWPCKQDSKDWRLEWSSLPLQS</sequence>
<dbReference type="OrthoDB" id="3945550at2759"/>
<comment type="caution">
    <text evidence="1">The sequence shown here is derived from an EMBL/GenBank/DDBJ whole genome shotgun (WGS) entry which is preliminary data.</text>
</comment>
<organism evidence="1 2">
    <name type="scientific">Clonostachys rhizophaga</name>
    <dbReference type="NCBI Taxonomy" id="160324"/>
    <lineage>
        <taxon>Eukaryota</taxon>
        <taxon>Fungi</taxon>
        <taxon>Dikarya</taxon>
        <taxon>Ascomycota</taxon>
        <taxon>Pezizomycotina</taxon>
        <taxon>Sordariomycetes</taxon>
        <taxon>Hypocreomycetidae</taxon>
        <taxon>Hypocreales</taxon>
        <taxon>Bionectriaceae</taxon>
        <taxon>Clonostachys</taxon>
    </lineage>
</organism>
<protein>
    <recommendedName>
        <fullName evidence="3">F-box domain-containing protein</fullName>
    </recommendedName>
</protein>
<evidence type="ECO:0000313" key="1">
    <source>
        <dbReference type="EMBL" id="CAH0027721.1"/>
    </source>
</evidence>
<reference evidence="1" key="1">
    <citation type="submission" date="2021-10" db="EMBL/GenBank/DDBJ databases">
        <authorList>
            <person name="Piombo E."/>
        </authorList>
    </citation>
    <scope>NUCLEOTIDE SEQUENCE</scope>
</reference>
<keyword evidence="2" id="KW-1185">Reference proteome</keyword>
<dbReference type="EMBL" id="CABFNQ020000730">
    <property type="protein sequence ID" value="CAH0027721.1"/>
    <property type="molecule type" value="Genomic_DNA"/>
</dbReference>
<evidence type="ECO:0008006" key="3">
    <source>
        <dbReference type="Google" id="ProtNLM"/>
    </source>
</evidence>